<dbReference type="Gene3D" id="2.40.70.10">
    <property type="entry name" value="Acid Proteases"/>
    <property type="match status" value="1"/>
</dbReference>
<evidence type="ECO:0000313" key="7">
    <source>
        <dbReference type="EMBL" id="KAK6166977.1"/>
    </source>
</evidence>
<organism evidence="6 8">
    <name type="scientific">Patella caerulea</name>
    <name type="common">Rayed Mediterranean limpet</name>
    <dbReference type="NCBI Taxonomy" id="87958"/>
    <lineage>
        <taxon>Eukaryota</taxon>
        <taxon>Metazoa</taxon>
        <taxon>Spiralia</taxon>
        <taxon>Lophotrochozoa</taxon>
        <taxon>Mollusca</taxon>
        <taxon>Gastropoda</taxon>
        <taxon>Patellogastropoda</taxon>
        <taxon>Patelloidea</taxon>
        <taxon>Patellidae</taxon>
        <taxon>Patella</taxon>
    </lineage>
</organism>
<keyword evidence="2" id="KW-0548">Nucleotidyltransferase</keyword>
<evidence type="ECO:0000256" key="2">
    <source>
        <dbReference type="ARBA" id="ARBA00022695"/>
    </source>
</evidence>
<evidence type="ECO:0000256" key="5">
    <source>
        <dbReference type="SAM" id="MobiDB-lite"/>
    </source>
</evidence>
<dbReference type="Gene3D" id="4.10.60.10">
    <property type="entry name" value="Zinc finger, CCHC-type"/>
    <property type="match status" value="1"/>
</dbReference>
<sequence length="488" mass="56255">MDQLKAPGSLNLDGNLSENWRRWKQRFEIYLDASGIVSKTEKVKTSTLLHTIGEEALEIYNSFVFETPENRLRLIPVLEKFEEYCSPKRNVTYERHIFNIRSQKVGESFDQYFSDLRNKAKNCEFGELCDSLIRDRIVCGILSDQLRTRLLRESDLTLEKAVNICRANELSLNQAKSLGSEHSTDVHEVSRRVNKSRPYQQSKSPQNERFQYKFRPELNRDTKQKFNTYKSPISNTARDYQQYYRCYRCGGNHSKQNQCPAFGSTCSFCGLANHWAKACRKKNYNRHQKRQVHSYGIDDGDDMDSFFIGSVETANITESKWYVTLNINDTLVKFKLDTGAECNVIPKSLFDKLAKGSLSKSKVKLNAFGGHQLTSLGRGVFVCQYKQKYHVLEFQVVESDVPYILGLKSCVELGLVQRIYDITNKPDVPLNNCEKLLHEYSDVFDGLGCIKDIKHHIVTDPAVNPVMHPARRVPVAIRPKIKDELDRM</sequence>
<dbReference type="CDD" id="cd05481">
    <property type="entry name" value="retropepsin_like_LTR_1"/>
    <property type="match status" value="1"/>
</dbReference>
<name>A0AAN8J471_PATCE</name>
<dbReference type="GO" id="GO:0016779">
    <property type="term" value="F:nucleotidyltransferase activity"/>
    <property type="evidence" value="ECO:0007669"/>
    <property type="project" value="UniProtKB-KW"/>
</dbReference>
<keyword evidence="3" id="KW-0540">Nuclease</keyword>
<keyword evidence="1" id="KW-0808">Transferase</keyword>
<accession>A0AAN8J471</accession>
<dbReference type="InterPro" id="IPR021109">
    <property type="entry name" value="Peptidase_aspartic_dom_sf"/>
</dbReference>
<gene>
    <name evidence="6" type="ORF">SNE40_022157</name>
    <name evidence="7" type="ORF">SNE40_022164</name>
</gene>
<dbReference type="SUPFAM" id="SSF50630">
    <property type="entry name" value="Acid proteases"/>
    <property type="match status" value="1"/>
</dbReference>
<feature type="compositionally biased region" description="Polar residues" evidence="5">
    <location>
        <begin position="197"/>
        <end position="209"/>
    </location>
</feature>
<keyword evidence="4" id="KW-0255">Endonuclease</keyword>
<dbReference type="EMBL" id="JAZGQO010000019">
    <property type="protein sequence ID" value="KAK6166977.1"/>
    <property type="molecule type" value="Genomic_DNA"/>
</dbReference>
<feature type="compositionally biased region" description="Basic and acidic residues" evidence="5">
    <location>
        <begin position="182"/>
        <end position="191"/>
    </location>
</feature>
<keyword evidence="4" id="KW-0378">Hydrolase</keyword>
<dbReference type="Pfam" id="PF13650">
    <property type="entry name" value="Asp_protease_2"/>
    <property type="match status" value="1"/>
</dbReference>
<feature type="region of interest" description="Disordered" evidence="5">
    <location>
        <begin position="176"/>
        <end position="213"/>
    </location>
</feature>
<proteinExistence type="predicted"/>
<comment type="caution">
    <text evidence="6">The sequence shown here is derived from an EMBL/GenBank/DDBJ whole genome shotgun (WGS) entry which is preliminary data.</text>
</comment>
<evidence type="ECO:0000313" key="6">
    <source>
        <dbReference type="EMBL" id="KAK6166970.1"/>
    </source>
</evidence>
<dbReference type="Proteomes" id="UP001347796">
    <property type="component" value="Unassembled WGS sequence"/>
</dbReference>
<dbReference type="AlphaFoldDB" id="A0AAN8J471"/>
<evidence type="ECO:0000256" key="3">
    <source>
        <dbReference type="ARBA" id="ARBA00022722"/>
    </source>
</evidence>
<dbReference type="GO" id="GO:0004519">
    <property type="term" value="F:endonuclease activity"/>
    <property type="evidence" value="ECO:0007669"/>
    <property type="project" value="UniProtKB-KW"/>
</dbReference>
<evidence type="ECO:0000256" key="1">
    <source>
        <dbReference type="ARBA" id="ARBA00022679"/>
    </source>
</evidence>
<reference evidence="6 8" key="1">
    <citation type="submission" date="2024-01" db="EMBL/GenBank/DDBJ databases">
        <title>The genome of the rayed Mediterranean limpet Patella caerulea (Linnaeus, 1758).</title>
        <authorList>
            <person name="Anh-Thu Weber A."/>
            <person name="Halstead-Nussloch G."/>
        </authorList>
    </citation>
    <scope>NUCLEOTIDE SEQUENCE [LARGE SCALE GENOMIC DNA]</scope>
    <source>
        <strain evidence="6">AATW-2023a</strain>
        <tissue evidence="6">Whole specimen</tissue>
    </source>
</reference>
<keyword evidence="8" id="KW-1185">Reference proteome</keyword>
<evidence type="ECO:0000313" key="8">
    <source>
        <dbReference type="Proteomes" id="UP001347796"/>
    </source>
</evidence>
<dbReference type="PANTHER" id="PTHR37984:SF5">
    <property type="entry name" value="PROTEIN NYNRIN-LIKE"/>
    <property type="match status" value="1"/>
</dbReference>
<dbReference type="EMBL" id="JAZGQO010000019">
    <property type="protein sequence ID" value="KAK6166970.1"/>
    <property type="molecule type" value="Genomic_DNA"/>
</dbReference>
<evidence type="ECO:0000256" key="4">
    <source>
        <dbReference type="ARBA" id="ARBA00022759"/>
    </source>
</evidence>
<evidence type="ECO:0008006" key="9">
    <source>
        <dbReference type="Google" id="ProtNLM"/>
    </source>
</evidence>
<dbReference type="PANTHER" id="PTHR37984">
    <property type="entry name" value="PROTEIN CBG26694"/>
    <property type="match status" value="1"/>
</dbReference>
<protein>
    <recommendedName>
        <fullName evidence="9">Peptidase A2 domain-containing protein</fullName>
    </recommendedName>
</protein>
<dbReference type="InterPro" id="IPR050951">
    <property type="entry name" value="Retrovirus_Pol_polyprotein"/>
</dbReference>